<evidence type="ECO:0000256" key="3">
    <source>
        <dbReference type="ARBA" id="ARBA00022723"/>
    </source>
</evidence>
<evidence type="ECO:0000256" key="8">
    <source>
        <dbReference type="ARBA" id="ARBA00043090"/>
    </source>
</evidence>
<keyword evidence="13" id="KW-1185">Reference proteome</keyword>
<dbReference type="Pfam" id="PF07732">
    <property type="entry name" value="Cu-oxidase_3"/>
    <property type="match status" value="1"/>
</dbReference>
<dbReference type="GO" id="GO:0016491">
    <property type="term" value="F:oxidoreductase activity"/>
    <property type="evidence" value="ECO:0007669"/>
    <property type="project" value="UniProtKB-KW"/>
</dbReference>
<evidence type="ECO:0000256" key="7">
    <source>
        <dbReference type="ARBA" id="ARBA00042896"/>
    </source>
</evidence>
<dbReference type="Pfam" id="PF07731">
    <property type="entry name" value="Cu-oxidase_2"/>
    <property type="match status" value="1"/>
</dbReference>
<evidence type="ECO:0000313" key="12">
    <source>
        <dbReference type="EMBL" id="QDZ15952.1"/>
    </source>
</evidence>
<feature type="domain" description="Plastocyanin-like" evidence="11">
    <location>
        <begin position="80"/>
        <end position="214"/>
    </location>
</feature>
<dbReference type="InterPro" id="IPR006311">
    <property type="entry name" value="TAT_signal"/>
</dbReference>
<comment type="catalytic activity">
    <reaction evidence="9">
        <text>4 Cu(+) + O2 + 4 H(+) = 4 Cu(2+) + 2 H2O</text>
        <dbReference type="Rhea" id="RHEA:30083"/>
        <dbReference type="ChEBI" id="CHEBI:15377"/>
        <dbReference type="ChEBI" id="CHEBI:15378"/>
        <dbReference type="ChEBI" id="CHEBI:15379"/>
        <dbReference type="ChEBI" id="CHEBI:29036"/>
        <dbReference type="ChEBI" id="CHEBI:49552"/>
        <dbReference type="EC" id="1.16.3.4"/>
    </reaction>
    <physiologicalReaction direction="left-to-right" evidence="9">
        <dbReference type="Rhea" id="RHEA:30084"/>
    </physiologicalReaction>
</comment>
<name>A0A5B8M8L6_9MICO</name>
<evidence type="ECO:0000256" key="9">
    <source>
        <dbReference type="ARBA" id="ARBA00048092"/>
    </source>
</evidence>
<sequence length="522" mass="57343">MAAVSRRAFIAGGVAVGVGLAVGIPFAVGASGATSTGQQLVSRARLPRPFTQRLVVPPTLTPVLTGDVDRYEIVARTARARILPGLTTTIFGYNGIFPGPLIRSRSNHPIEVVYRNRLPVPIVTHLHGGHTPHDSDGYPTDYVYPEDMTYLRQHQEMSHETPMPAGDTTNGTRTYRYPLRQRAAMLWYHDHRMDFTGPSVWFGLAGAHIVNDDEEDALGLPDGAREIPLVLTDRAFNDDGSLLYPAVDRTLTTTPGVTGGFVAGVLGDVMLVNGVPWPVADVERASYRIRMLNACNARRLRLRLDPPPTDGIVQIGTEGGLLDAPLTYDAFELAPAQRLDAVVDFSRFAPGTEVTLYNDFGDGGMKNVMRFRVNSTSGPRYTVPSALSSVERLDPASATVTRRFRFQRGTVDHRSGWIIGNSPFSPSEVSASPRLGDVEIWELFADFHHPVHIHLDPFQVISRGINGPGAFDAGWKDTIDLVPGEQARIAVRFRDHVGRFVFHCHNLEHEDMAMMANFVTHA</sequence>
<dbReference type="InterPro" id="IPR011707">
    <property type="entry name" value="Cu-oxidase-like_N"/>
</dbReference>
<comment type="subunit">
    <text evidence="2">Monomer.</text>
</comment>
<dbReference type="InterPro" id="IPR002355">
    <property type="entry name" value="Cu_oxidase_Cu_BS"/>
</dbReference>
<reference evidence="12 13" key="1">
    <citation type="submission" date="2019-07" db="EMBL/GenBank/DDBJ databases">
        <title>Full genome sequence of Humibacter sp. WJ7-1.</title>
        <authorList>
            <person name="Im W.-T."/>
        </authorList>
    </citation>
    <scope>NUCLEOTIDE SEQUENCE [LARGE SCALE GENOMIC DNA]</scope>
    <source>
        <strain evidence="12 13">WJ7-1</strain>
    </source>
</reference>
<protein>
    <recommendedName>
        <fullName evidence="6">Multicopper oxidase CueO</fullName>
        <ecNumber evidence="5">1.16.3.4</ecNumber>
    </recommendedName>
    <alternativeName>
        <fullName evidence="7">Copper efflux oxidase</fullName>
    </alternativeName>
    <alternativeName>
        <fullName evidence="8">Cuprous oxidase</fullName>
    </alternativeName>
</protein>
<dbReference type="RefSeq" id="WP_146321956.1">
    <property type="nucleotide sequence ID" value="NZ_CP042305.1"/>
</dbReference>
<accession>A0A5B8M8L6</accession>
<dbReference type="KEGG" id="huw:FPZ11_15285"/>
<dbReference type="OrthoDB" id="345021at2"/>
<organism evidence="12 13">
    <name type="scientific">Humibacter ginsenosidimutans</name>
    <dbReference type="NCBI Taxonomy" id="2599293"/>
    <lineage>
        <taxon>Bacteria</taxon>
        <taxon>Bacillati</taxon>
        <taxon>Actinomycetota</taxon>
        <taxon>Actinomycetes</taxon>
        <taxon>Micrococcales</taxon>
        <taxon>Microbacteriaceae</taxon>
        <taxon>Humibacter</taxon>
    </lineage>
</organism>
<dbReference type="EC" id="1.16.3.4" evidence="5"/>
<comment type="similarity">
    <text evidence="1">Belongs to the multicopper oxidase family.</text>
</comment>
<dbReference type="PANTHER" id="PTHR48267">
    <property type="entry name" value="CUPREDOXIN SUPERFAMILY PROTEIN"/>
    <property type="match status" value="1"/>
</dbReference>
<dbReference type="InterPro" id="IPR045087">
    <property type="entry name" value="Cu-oxidase_fam"/>
</dbReference>
<dbReference type="Gene3D" id="2.60.40.420">
    <property type="entry name" value="Cupredoxins - blue copper proteins"/>
    <property type="match status" value="3"/>
</dbReference>
<evidence type="ECO:0000256" key="5">
    <source>
        <dbReference type="ARBA" id="ARBA00038978"/>
    </source>
</evidence>
<gene>
    <name evidence="12" type="ORF">FPZ11_15285</name>
</gene>
<dbReference type="Proteomes" id="UP000320216">
    <property type="component" value="Chromosome"/>
</dbReference>
<dbReference type="PROSITE" id="PS00080">
    <property type="entry name" value="MULTICOPPER_OXIDASE2"/>
    <property type="match status" value="1"/>
</dbReference>
<keyword evidence="4" id="KW-0560">Oxidoreductase</keyword>
<feature type="domain" description="Plastocyanin-like" evidence="10">
    <location>
        <begin position="412"/>
        <end position="520"/>
    </location>
</feature>
<keyword evidence="3" id="KW-0479">Metal-binding</keyword>
<dbReference type="SUPFAM" id="SSF49503">
    <property type="entry name" value="Cupredoxins"/>
    <property type="match status" value="2"/>
</dbReference>
<dbReference type="PROSITE" id="PS51318">
    <property type="entry name" value="TAT"/>
    <property type="match status" value="1"/>
</dbReference>
<dbReference type="PANTHER" id="PTHR48267:SF1">
    <property type="entry name" value="BILIRUBIN OXIDASE"/>
    <property type="match status" value="1"/>
</dbReference>
<evidence type="ECO:0000256" key="6">
    <source>
        <dbReference type="ARBA" id="ARBA00041027"/>
    </source>
</evidence>
<evidence type="ECO:0000256" key="1">
    <source>
        <dbReference type="ARBA" id="ARBA00010609"/>
    </source>
</evidence>
<dbReference type="InterPro" id="IPR008972">
    <property type="entry name" value="Cupredoxin"/>
</dbReference>
<evidence type="ECO:0000259" key="11">
    <source>
        <dbReference type="Pfam" id="PF07732"/>
    </source>
</evidence>
<dbReference type="AlphaFoldDB" id="A0A5B8M8L6"/>
<proteinExistence type="inferred from homology"/>
<dbReference type="EMBL" id="CP042305">
    <property type="protein sequence ID" value="QDZ15952.1"/>
    <property type="molecule type" value="Genomic_DNA"/>
</dbReference>
<dbReference type="GO" id="GO:0005507">
    <property type="term" value="F:copper ion binding"/>
    <property type="evidence" value="ECO:0007669"/>
    <property type="project" value="InterPro"/>
</dbReference>
<evidence type="ECO:0000256" key="2">
    <source>
        <dbReference type="ARBA" id="ARBA00011245"/>
    </source>
</evidence>
<evidence type="ECO:0000313" key="13">
    <source>
        <dbReference type="Proteomes" id="UP000320216"/>
    </source>
</evidence>
<dbReference type="InterPro" id="IPR011706">
    <property type="entry name" value="Cu-oxidase_C"/>
</dbReference>
<evidence type="ECO:0000259" key="10">
    <source>
        <dbReference type="Pfam" id="PF07731"/>
    </source>
</evidence>
<evidence type="ECO:0000256" key="4">
    <source>
        <dbReference type="ARBA" id="ARBA00023002"/>
    </source>
</evidence>